<reference evidence="1" key="1">
    <citation type="journal article" date="2020" name="Nature">
        <title>Giant virus diversity and host interactions through global metagenomics.</title>
        <authorList>
            <person name="Schulz F."/>
            <person name="Roux S."/>
            <person name="Paez-Espino D."/>
            <person name="Jungbluth S."/>
            <person name="Walsh D.A."/>
            <person name="Denef V.J."/>
            <person name="McMahon K.D."/>
            <person name="Konstantinidis K.T."/>
            <person name="Eloe-Fadrosh E.A."/>
            <person name="Kyrpides N.C."/>
            <person name="Woyke T."/>
        </authorList>
    </citation>
    <scope>NUCLEOTIDE SEQUENCE</scope>
    <source>
        <strain evidence="1">GVMAG-M-3300023174-134</strain>
    </source>
</reference>
<dbReference type="AlphaFoldDB" id="A0A6C0DAV1"/>
<organism evidence="1">
    <name type="scientific">viral metagenome</name>
    <dbReference type="NCBI Taxonomy" id="1070528"/>
    <lineage>
        <taxon>unclassified sequences</taxon>
        <taxon>metagenomes</taxon>
        <taxon>organismal metagenomes</taxon>
    </lineage>
</organism>
<proteinExistence type="predicted"/>
<sequence>MLKPISFELIEFVKTNISPYIKCPKTKFSVNSKKLLSSIFDHMLNGEKAFENASIKDKWIDFEKDKLPKGFDYNYSPQIARNKIESMQKFGCIYNFVLNGRNIQVTIVMPRTNITKHDCNEKIKRIFIWLYIATKYSAYECSRNLNIFIYLTDLQKALPSNHKHIQQENANTGFTTTCNTASEIHIYRCEEWFKVLLHETFHNLGLDFSGVNNNGIDQCVYNIFPIKNEQKYFETYCEMWAETINAMFVSFFSSKTKNIENMIKNTTKILKIEREFSLFQCVKVLHFFGMKYTDLYENTPSAAHARIHKYKETTPVFSYYILKSIMMFFIDEYIDWCATHNQSSINFNKKPNNLIKYCEFIREHYKNTSYLDAIKSMEKTVLNKKNPKSIMETLRMTVYEIQ</sequence>
<dbReference type="EMBL" id="MN739578">
    <property type="protein sequence ID" value="QHT13998.1"/>
    <property type="molecule type" value="Genomic_DNA"/>
</dbReference>
<accession>A0A6C0DAV1</accession>
<evidence type="ECO:0000313" key="1">
    <source>
        <dbReference type="EMBL" id="QHT13998.1"/>
    </source>
</evidence>
<protein>
    <submittedName>
        <fullName evidence="1">Uncharacterized protein</fullName>
    </submittedName>
</protein>
<name>A0A6C0DAV1_9ZZZZ</name>